<accession>A0ABQ6FS79</accession>
<evidence type="ECO:0000313" key="2">
    <source>
        <dbReference type="EMBL" id="GLV56456.1"/>
    </source>
</evidence>
<protein>
    <submittedName>
        <fullName evidence="2">Uncharacterized protein</fullName>
    </submittedName>
</protein>
<dbReference type="Proteomes" id="UP001344906">
    <property type="component" value="Unassembled WGS sequence"/>
</dbReference>
<comment type="caution">
    <text evidence="2">The sequence shown here is derived from an EMBL/GenBank/DDBJ whole genome shotgun (WGS) entry which is preliminary data.</text>
</comment>
<sequence>MYDTPDTDASQEVVESQGPQSPSMTRRNAYKKTHPLAPHPDTEDSVQ</sequence>
<gene>
    <name evidence="2" type="ORF">KDH_32970</name>
</gene>
<keyword evidence="3" id="KW-1185">Reference proteome</keyword>
<feature type="compositionally biased region" description="Polar residues" evidence="1">
    <location>
        <begin position="7"/>
        <end position="26"/>
    </location>
</feature>
<evidence type="ECO:0000313" key="3">
    <source>
        <dbReference type="Proteomes" id="UP001344906"/>
    </source>
</evidence>
<reference evidence="2 3" key="1">
    <citation type="submission" date="2023-02" db="EMBL/GenBank/DDBJ databases">
        <title>Dictyobacter halimunensis sp. nov., a new member of the class Ktedonobacteria from forest soil in a geothermal area.</title>
        <authorList>
            <person name="Rachmania M.K."/>
            <person name="Ningsih F."/>
            <person name="Sakai Y."/>
            <person name="Yabe S."/>
            <person name="Yokota A."/>
            <person name="Sjamsuridzal W."/>
        </authorList>
    </citation>
    <scope>NUCLEOTIDE SEQUENCE [LARGE SCALE GENOMIC DNA]</scope>
    <source>
        <strain evidence="2 3">S3.2.2.5</strain>
    </source>
</reference>
<evidence type="ECO:0000256" key="1">
    <source>
        <dbReference type="SAM" id="MobiDB-lite"/>
    </source>
</evidence>
<proteinExistence type="predicted"/>
<organism evidence="2 3">
    <name type="scientific">Dictyobacter halimunensis</name>
    <dbReference type="NCBI Taxonomy" id="3026934"/>
    <lineage>
        <taxon>Bacteria</taxon>
        <taxon>Bacillati</taxon>
        <taxon>Chloroflexota</taxon>
        <taxon>Ktedonobacteria</taxon>
        <taxon>Ktedonobacterales</taxon>
        <taxon>Dictyobacteraceae</taxon>
        <taxon>Dictyobacter</taxon>
    </lineage>
</organism>
<dbReference type="EMBL" id="BSRI01000002">
    <property type="protein sequence ID" value="GLV56456.1"/>
    <property type="molecule type" value="Genomic_DNA"/>
</dbReference>
<feature type="region of interest" description="Disordered" evidence="1">
    <location>
        <begin position="1"/>
        <end position="47"/>
    </location>
</feature>
<name>A0ABQ6FS79_9CHLR</name>